<evidence type="ECO:0000256" key="18">
    <source>
        <dbReference type="ARBA" id="ARBA00023170"/>
    </source>
</evidence>
<dbReference type="GO" id="GO:0004674">
    <property type="term" value="F:protein serine/threonine kinase activity"/>
    <property type="evidence" value="ECO:0007669"/>
    <property type="project" value="UniProtKB-KW"/>
</dbReference>
<evidence type="ECO:0000256" key="7">
    <source>
        <dbReference type="ARBA" id="ARBA00022553"/>
    </source>
</evidence>
<dbReference type="OrthoDB" id="4062651at2759"/>
<dbReference type="PROSITE" id="PS50011">
    <property type="entry name" value="PROTEIN_KINASE_DOM"/>
    <property type="match status" value="1"/>
</dbReference>
<evidence type="ECO:0000256" key="9">
    <source>
        <dbReference type="ARBA" id="ARBA00022679"/>
    </source>
</evidence>
<keyword evidence="6" id="KW-0723">Serine/threonine-protein kinase</keyword>
<evidence type="ECO:0000313" key="26">
    <source>
        <dbReference type="EMBL" id="RDX57707.1"/>
    </source>
</evidence>
<keyword evidence="13 22" id="KW-0547">Nucleotide-binding</keyword>
<keyword evidence="8" id="KW-0433">Leucine-rich repeat</keyword>
<dbReference type="FunFam" id="1.10.510.10:FF:000358">
    <property type="entry name" value="Putative leucine-rich repeat receptor-like serine/threonine-protein kinase"/>
    <property type="match status" value="1"/>
</dbReference>
<dbReference type="PROSITE" id="PS00107">
    <property type="entry name" value="PROTEIN_KINASE_ATP"/>
    <property type="match status" value="1"/>
</dbReference>
<evidence type="ECO:0000256" key="17">
    <source>
        <dbReference type="ARBA" id="ARBA00023136"/>
    </source>
</evidence>
<dbReference type="Gene3D" id="3.30.200.20">
    <property type="entry name" value="Phosphorylase Kinase, domain 1"/>
    <property type="match status" value="1"/>
</dbReference>
<dbReference type="InterPro" id="IPR011009">
    <property type="entry name" value="Kinase-like_dom_sf"/>
</dbReference>
<dbReference type="SUPFAM" id="SSF52058">
    <property type="entry name" value="L domain-like"/>
    <property type="match status" value="1"/>
</dbReference>
<dbReference type="Pfam" id="PF13855">
    <property type="entry name" value="LRR_8"/>
    <property type="match status" value="1"/>
</dbReference>
<comment type="subcellular location">
    <subcellularLocation>
        <location evidence="1">Cell membrane</location>
        <topology evidence="1">Single-pass type I membrane protein</topology>
    </subcellularLocation>
</comment>
<evidence type="ECO:0000256" key="19">
    <source>
        <dbReference type="ARBA" id="ARBA00023180"/>
    </source>
</evidence>
<dbReference type="EMBL" id="QJKJ01018306">
    <property type="protein sequence ID" value="RDX57707.1"/>
    <property type="molecule type" value="Genomic_DNA"/>
</dbReference>
<accession>A0A371DYS9</accession>
<feature type="non-terminal residue" evidence="26">
    <location>
        <position position="1"/>
    </location>
</feature>
<feature type="chain" id="PRO_5016884621" description="non-specific serine/threonine protein kinase" evidence="24">
    <location>
        <begin position="20"/>
        <end position="993"/>
    </location>
</feature>
<keyword evidence="17 23" id="KW-0472">Membrane</keyword>
<dbReference type="SMART" id="SM00220">
    <property type="entry name" value="S_TKc"/>
    <property type="match status" value="1"/>
</dbReference>
<dbReference type="Gene3D" id="3.80.10.10">
    <property type="entry name" value="Ribonuclease Inhibitor"/>
    <property type="match status" value="2"/>
</dbReference>
<organism evidence="26 27">
    <name type="scientific">Mucuna pruriens</name>
    <name type="common">Velvet bean</name>
    <name type="synonym">Dolichos pruriens</name>
    <dbReference type="NCBI Taxonomy" id="157652"/>
    <lineage>
        <taxon>Eukaryota</taxon>
        <taxon>Viridiplantae</taxon>
        <taxon>Streptophyta</taxon>
        <taxon>Embryophyta</taxon>
        <taxon>Tracheophyta</taxon>
        <taxon>Spermatophyta</taxon>
        <taxon>Magnoliopsida</taxon>
        <taxon>eudicotyledons</taxon>
        <taxon>Gunneridae</taxon>
        <taxon>Pentapetalae</taxon>
        <taxon>rosids</taxon>
        <taxon>fabids</taxon>
        <taxon>Fabales</taxon>
        <taxon>Fabaceae</taxon>
        <taxon>Papilionoideae</taxon>
        <taxon>50 kb inversion clade</taxon>
        <taxon>NPAAA clade</taxon>
        <taxon>indigoferoid/millettioid clade</taxon>
        <taxon>Phaseoleae</taxon>
        <taxon>Mucuna</taxon>
    </lineage>
</organism>
<comment type="catalytic activity">
    <reaction evidence="21">
        <text>L-seryl-[protein] + ATP = O-phospho-L-seryl-[protein] + ADP + H(+)</text>
        <dbReference type="Rhea" id="RHEA:17989"/>
        <dbReference type="Rhea" id="RHEA-COMP:9863"/>
        <dbReference type="Rhea" id="RHEA-COMP:11604"/>
        <dbReference type="ChEBI" id="CHEBI:15378"/>
        <dbReference type="ChEBI" id="CHEBI:29999"/>
        <dbReference type="ChEBI" id="CHEBI:30616"/>
        <dbReference type="ChEBI" id="CHEBI:83421"/>
        <dbReference type="ChEBI" id="CHEBI:456216"/>
        <dbReference type="EC" id="2.7.11.1"/>
    </reaction>
</comment>
<keyword evidence="16 23" id="KW-1133">Transmembrane helix</keyword>
<evidence type="ECO:0000256" key="23">
    <source>
        <dbReference type="SAM" id="Phobius"/>
    </source>
</evidence>
<dbReference type="SUPFAM" id="SSF52047">
    <property type="entry name" value="RNI-like"/>
    <property type="match status" value="1"/>
</dbReference>
<evidence type="ECO:0000256" key="20">
    <source>
        <dbReference type="ARBA" id="ARBA00047899"/>
    </source>
</evidence>
<dbReference type="PROSITE" id="PS00108">
    <property type="entry name" value="PROTEIN_KINASE_ST"/>
    <property type="match status" value="1"/>
</dbReference>
<dbReference type="GO" id="GO:0005524">
    <property type="term" value="F:ATP binding"/>
    <property type="evidence" value="ECO:0007669"/>
    <property type="project" value="UniProtKB-UniRule"/>
</dbReference>
<evidence type="ECO:0000256" key="15">
    <source>
        <dbReference type="ARBA" id="ARBA00022840"/>
    </source>
</evidence>
<evidence type="ECO:0000256" key="21">
    <source>
        <dbReference type="ARBA" id="ARBA00048679"/>
    </source>
</evidence>
<dbReference type="PROSITE" id="PS51450">
    <property type="entry name" value="LRR"/>
    <property type="match status" value="1"/>
</dbReference>
<evidence type="ECO:0000256" key="2">
    <source>
        <dbReference type="ARBA" id="ARBA00008684"/>
    </source>
</evidence>
<dbReference type="SMART" id="SM00369">
    <property type="entry name" value="LRR_TYP"/>
    <property type="match status" value="6"/>
</dbReference>
<feature type="non-terminal residue" evidence="26">
    <location>
        <position position="993"/>
    </location>
</feature>
<dbReference type="InterPro" id="IPR032675">
    <property type="entry name" value="LRR_dom_sf"/>
</dbReference>
<evidence type="ECO:0000256" key="11">
    <source>
        <dbReference type="ARBA" id="ARBA00022729"/>
    </source>
</evidence>
<evidence type="ECO:0000256" key="3">
    <source>
        <dbReference type="ARBA" id="ARBA00009592"/>
    </source>
</evidence>
<keyword evidence="14" id="KW-0418">Kinase</keyword>
<keyword evidence="10 23" id="KW-0812">Transmembrane</keyword>
<sequence>MVFLETLLLFLLLVPFGDSFARRHPSHCLATDKAALLEFRKTITSDPHSSLANWDETVDVCNFTGVECDEFHNRVTRIMLYDKALVGLLSPVLSNLTGLHGLEIVGSHLFGVIPPEFSNLRRLHRMILEGNTLHGSIPESFSQLSKLNILVIKENNISGSLPPSLFSNFSQLDILDLSSNSLSGQIPQQIGNCPGLWSISLYDNLLTGDLPLSFTNLSLQNLDLEYNYLSGELPTNFVSSWPNLLYLHLSYNNMVSHHNNTNLDPFFTALRNNSNLQELELAGMGLGGSFTYTVATQLTTLKTLLLQENHIFGSIPRGLANLSRLFILNLTSNLLNGTLSSDIFTLPNLEQLSLSHNLFKTSIPESIGKCLNLGLLDLSHNQFSGRIPDNLGNLVRLNSLFLNNNLLSGTIPPTLGRSTNLYRLDLSHNRLTGSIPLELASLHEIRIFINVSHNHLEGPLPIELSKMEKVQEIDLSSNHLTGSIFPQIAGCIAVSMINFSNNFLQGELPQSLGDLKNLEAFDVSRNHLSGFIPATLSKIDTLTFLNLSFNNLEGKVPSGGIFNSVSNLSFLGNPQLCGTIAGIPSCSQSGKWLHTRSLLIIFILVIFISTLLSIICCVIGCKRLKVIICSPRTEASKVAARLELTSNFPRITYKELSDATGGFDDQRLVGSGSYGHVYRGVLTDGTPIAVKVLHVQSGNSTKSFNRECQVLKRIRHRNMIRIITACSLPDFKALVLPYMANGSLESCLYPSCGTSNLSTVQRVNICSDIAEGMAYLHHHSPVRVIHCDLKPSNVLLNDDMTALVSDFGVARLIMSAGGGAIDNMGNSSANFFCGSIGYIAPVQIRSHQNSSTLPHAEYGFGSNTSTKGDVYSFGILVLEMVTRRRPTDDMFVGGFSLHKWVKIHFHGRVEKVVDPALVTASRDQSQEVRKMWEVAIAELIELGLLCTQDSPSTRPTMLDAADDLDRLKRYLNGDTTGTFASSLGISSSTIGGD</sequence>
<evidence type="ECO:0000256" key="8">
    <source>
        <dbReference type="ARBA" id="ARBA00022614"/>
    </source>
</evidence>
<dbReference type="AlphaFoldDB" id="A0A371DYS9"/>
<comment type="similarity">
    <text evidence="3">Belongs to the RLP family.</text>
</comment>
<name>A0A371DYS9_MUCPR</name>
<evidence type="ECO:0000256" key="22">
    <source>
        <dbReference type="PROSITE-ProRule" id="PRU10141"/>
    </source>
</evidence>
<evidence type="ECO:0000256" key="6">
    <source>
        <dbReference type="ARBA" id="ARBA00022527"/>
    </source>
</evidence>
<dbReference type="GO" id="GO:0005886">
    <property type="term" value="C:plasma membrane"/>
    <property type="evidence" value="ECO:0007669"/>
    <property type="project" value="UniProtKB-SubCell"/>
</dbReference>
<evidence type="ECO:0000256" key="1">
    <source>
        <dbReference type="ARBA" id="ARBA00004251"/>
    </source>
</evidence>
<evidence type="ECO:0000256" key="4">
    <source>
        <dbReference type="ARBA" id="ARBA00012513"/>
    </source>
</evidence>
<dbReference type="InterPro" id="IPR003591">
    <property type="entry name" value="Leu-rich_rpt_typical-subtyp"/>
</dbReference>
<dbReference type="PANTHER" id="PTHR45974:SF63">
    <property type="entry name" value="PROTEIN KINASE DOMAIN-CONTAINING PROTEIN"/>
    <property type="match status" value="1"/>
</dbReference>
<evidence type="ECO:0000313" key="27">
    <source>
        <dbReference type="Proteomes" id="UP000257109"/>
    </source>
</evidence>
<dbReference type="SUPFAM" id="SSF56112">
    <property type="entry name" value="Protein kinase-like (PK-like)"/>
    <property type="match status" value="1"/>
</dbReference>
<dbReference type="FunFam" id="3.80.10.10:FF:000288">
    <property type="entry name" value="LRR receptor-like serine/threonine-protein kinase EFR"/>
    <property type="match status" value="1"/>
</dbReference>
<dbReference type="InterPro" id="IPR001611">
    <property type="entry name" value="Leu-rich_rpt"/>
</dbReference>
<keyword evidence="18" id="KW-0675">Receptor</keyword>
<evidence type="ECO:0000256" key="24">
    <source>
        <dbReference type="SAM" id="SignalP"/>
    </source>
</evidence>
<dbReference type="InterPro" id="IPR008271">
    <property type="entry name" value="Ser/Thr_kinase_AS"/>
</dbReference>
<evidence type="ECO:0000256" key="5">
    <source>
        <dbReference type="ARBA" id="ARBA00022475"/>
    </source>
</evidence>
<evidence type="ECO:0000256" key="16">
    <source>
        <dbReference type="ARBA" id="ARBA00022989"/>
    </source>
</evidence>
<dbReference type="Pfam" id="PF08263">
    <property type="entry name" value="LRRNT_2"/>
    <property type="match status" value="1"/>
</dbReference>
<dbReference type="PANTHER" id="PTHR45974">
    <property type="entry name" value="RECEPTOR-LIKE PROTEIN 55"/>
    <property type="match status" value="1"/>
</dbReference>
<evidence type="ECO:0000259" key="25">
    <source>
        <dbReference type="PROSITE" id="PS50011"/>
    </source>
</evidence>
<keyword evidence="11 24" id="KW-0732">Signal</keyword>
<dbReference type="Pfam" id="PF00069">
    <property type="entry name" value="Pkinase"/>
    <property type="match status" value="1"/>
</dbReference>
<evidence type="ECO:0000256" key="13">
    <source>
        <dbReference type="ARBA" id="ARBA00022741"/>
    </source>
</evidence>
<evidence type="ECO:0000256" key="10">
    <source>
        <dbReference type="ARBA" id="ARBA00022692"/>
    </source>
</evidence>
<dbReference type="InterPro" id="IPR013210">
    <property type="entry name" value="LRR_N_plant-typ"/>
</dbReference>
<dbReference type="FunFam" id="3.80.10.10:FF:000275">
    <property type="entry name" value="Leucine-rich repeat receptor-like protein kinase"/>
    <property type="match status" value="1"/>
</dbReference>
<dbReference type="Gene3D" id="1.10.510.10">
    <property type="entry name" value="Transferase(Phosphotransferase) domain 1"/>
    <property type="match status" value="1"/>
</dbReference>
<dbReference type="InterPro" id="IPR017441">
    <property type="entry name" value="Protein_kinase_ATP_BS"/>
</dbReference>
<gene>
    <name evidence="26" type="ORF">CR513_63032</name>
</gene>
<protein>
    <recommendedName>
        <fullName evidence="4">non-specific serine/threonine protein kinase</fullName>
        <ecNumber evidence="4">2.7.11.1</ecNumber>
    </recommendedName>
</protein>
<dbReference type="EC" id="2.7.11.1" evidence="4"/>
<feature type="transmembrane region" description="Helical" evidence="23">
    <location>
        <begin position="598"/>
        <end position="621"/>
    </location>
</feature>
<feature type="domain" description="Protein kinase" evidence="25">
    <location>
        <begin position="663"/>
        <end position="971"/>
    </location>
</feature>
<dbReference type="STRING" id="157652.A0A371DYS9"/>
<feature type="signal peptide" evidence="24">
    <location>
        <begin position="1"/>
        <end position="19"/>
    </location>
</feature>
<evidence type="ECO:0000256" key="12">
    <source>
        <dbReference type="ARBA" id="ARBA00022737"/>
    </source>
</evidence>
<reference evidence="26" key="1">
    <citation type="submission" date="2018-05" db="EMBL/GenBank/DDBJ databases">
        <title>Draft genome of Mucuna pruriens seed.</title>
        <authorList>
            <person name="Nnadi N.E."/>
            <person name="Vos R."/>
            <person name="Hasami M.H."/>
            <person name="Devisetty U.K."/>
            <person name="Aguiy J.C."/>
        </authorList>
    </citation>
    <scope>NUCLEOTIDE SEQUENCE [LARGE SCALE GENOMIC DNA]</scope>
    <source>
        <strain evidence="26">JCA_2017</strain>
    </source>
</reference>
<keyword evidence="9" id="KW-0808">Transferase</keyword>
<keyword evidence="27" id="KW-1185">Reference proteome</keyword>
<dbReference type="Proteomes" id="UP000257109">
    <property type="component" value="Unassembled WGS sequence"/>
</dbReference>
<keyword evidence="19" id="KW-0325">Glycoprotein</keyword>
<evidence type="ECO:0000256" key="14">
    <source>
        <dbReference type="ARBA" id="ARBA00022777"/>
    </source>
</evidence>
<keyword evidence="5" id="KW-1003">Cell membrane</keyword>
<dbReference type="Pfam" id="PF00560">
    <property type="entry name" value="LRR_1"/>
    <property type="match status" value="8"/>
</dbReference>
<keyword evidence="12" id="KW-0677">Repeat</keyword>
<feature type="binding site" evidence="22">
    <location>
        <position position="691"/>
    </location>
    <ligand>
        <name>ATP</name>
        <dbReference type="ChEBI" id="CHEBI:30616"/>
    </ligand>
</feature>
<dbReference type="CDD" id="cd14066">
    <property type="entry name" value="STKc_IRAK"/>
    <property type="match status" value="1"/>
</dbReference>
<keyword evidence="7" id="KW-0597">Phosphoprotein</keyword>
<proteinExistence type="inferred from homology"/>
<dbReference type="FunFam" id="3.30.200.20:FF:000543">
    <property type="entry name" value="Putative leucine-rich repeat receptor-like serine/threonine-protein kinase"/>
    <property type="match status" value="1"/>
</dbReference>
<comment type="similarity">
    <text evidence="2">Belongs to the protein kinase superfamily. Ser/Thr protein kinase family.</text>
</comment>
<keyword evidence="15 22" id="KW-0067">ATP-binding</keyword>
<dbReference type="InterPro" id="IPR000719">
    <property type="entry name" value="Prot_kinase_dom"/>
</dbReference>
<comment type="catalytic activity">
    <reaction evidence="20">
        <text>L-threonyl-[protein] + ATP = O-phospho-L-threonyl-[protein] + ADP + H(+)</text>
        <dbReference type="Rhea" id="RHEA:46608"/>
        <dbReference type="Rhea" id="RHEA-COMP:11060"/>
        <dbReference type="Rhea" id="RHEA-COMP:11605"/>
        <dbReference type="ChEBI" id="CHEBI:15378"/>
        <dbReference type="ChEBI" id="CHEBI:30013"/>
        <dbReference type="ChEBI" id="CHEBI:30616"/>
        <dbReference type="ChEBI" id="CHEBI:61977"/>
        <dbReference type="ChEBI" id="CHEBI:456216"/>
        <dbReference type="EC" id="2.7.11.1"/>
    </reaction>
</comment>
<comment type="caution">
    <text evidence="26">The sequence shown here is derived from an EMBL/GenBank/DDBJ whole genome shotgun (WGS) entry which is preliminary data.</text>
</comment>